<gene>
    <name evidence="2" type="ORF">GQA70_10175</name>
</gene>
<proteinExistence type="predicted"/>
<evidence type="ECO:0000313" key="2">
    <source>
        <dbReference type="EMBL" id="QRF66641.1"/>
    </source>
</evidence>
<dbReference type="EMBL" id="CP047166">
    <property type="protein sequence ID" value="QRF66641.1"/>
    <property type="molecule type" value="Genomic_DNA"/>
</dbReference>
<keyword evidence="3" id="KW-1185">Reference proteome</keyword>
<evidence type="ECO:0000256" key="1">
    <source>
        <dbReference type="SAM" id="Phobius"/>
    </source>
</evidence>
<accession>A0ABX7F929</accession>
<dbReference type="RefSeq" id="WP_023850556.1">
    <property type="nucleotide sequence ID" value="NZ_CP047166.1"/>
</dbReference>
<dbReference type="Proteomes" id="UP000596387">
    <property type="component" value="Chromosome"/>
</dbReference>
<sequence length="251" mass="29004">MTVLRALLFLFLVAAISIAATLIFGERILVALGFLLVQVKVLAGKLWGVRLSEVAAWVKLHGTGFFRKDLLMKWLTTYAAPLLLGKAIYRRIASWIGQARAAVGRRYSEMMGWYNARGTVERAILALVVLLATLALSVTSLGLWLILFSVKFPLWVIAAFMAALKGLWLNAQKTVFRMLAFLQLGWLWRWVRPWIPARWLRWKRRLDYRIARSVVRRRRMTLQQLATRKDRLPFRLGVMVEWLFQPPGRGR</sequence>
<keyword evidence="1" id="KW-0472">Membrane</keyword>
<reference evidence="2 3" key="1">
    <citation type="submission" date="2019-12" db="EMBL/GenBank/DDBJ databases">
        <title>Complete Genome Sequence of a Quorum-Sensing Bacterium,Rhodobacteraceae bacterium C31, Isolated from a marine microalgae symbiotic bacteria.</title>
        <authorList>
            <person name="Zhang Y."/>
        </authorList>
    </citation>
    <scope>NUCLEOTIDE SEQUENCE [LARGE SCALE GENOMIC DNA]</scope>
    <source>
        <strain evidence="2 3">C31</strain>
    </source>
</reference>
<evidence type="ECO:0000313" key="3">
    <source>
        <dbReference type="Proteomes" id="UP000596387"/>
    </source>
</evidence>
<feature type="transmembrane region" description="Helical" evidence="1">
    <location>
        <begin position="152"/>
        <end position="169"/>
    </location>
</feature>
<organism evidence="2 3">
    <name type="scientific">Ponticoccus alexandrii</name>
    <dbReference type="NCBI Taxonomy" id="1943633"/>
    <lineage>
        <taxon>Bacteria</taxon>
        <taxon>Pseudomonadati</taxon>
        <taxon>Pseudomonadota</taxon>
        <taxon>Alphaproteobacteria</taxon>
        <taxon>Rhodobacterales</taxon>
        <taxon>Roseobacteraceae</taxon>
        <taxon>Ponticoccus</taxon>
    </lineage>
</organism>
<keyword evidence="1" id="KW-0812">Transmembrane</keyword>
<protein>
    <submittedName>
        <fullName evidence="2">Uncharacterized protein</fullName>
    </submittedName>
</protein>
<feature type="transmembrane region" description="Helical" evidence="1">
    <location>
        <begin position="70"/>
        <end position="89"/>
    </location>
</feature>
<feature type="transmembrane region" description="Helical" evidence="1">
    <location>
        <begin position="123"/>
        <end position="145"/>
    </location>
</feature>
<name>A0ABX7F929_9RHOB</name>
<keyword evidence="1" id="KW-1133">Transmembrane helix</keyword>